<dbReference type="EMBL" id="CP049933">
    <property type="protein sequence ID" value="QIM18390.1"/>
    <property type="molecule type" value="Genomic_DNA"/>
</dbReference>
<sequence length="125" mass="13311">MLSDREFLRFASPEFRQRTGARYGSGAGSARHDPASSCAATGSSPFPTLTVLATSGVLVPLSVFPDGVQTVLRIFPATRFVDAINAQLAGQDAAIPLGITWLLMALTATLSRYAAARILRWSRVS</sequence>
<accession>A0ABX6K011</accession>
<keyword evidence="1" id="KW-1133">Transmembrane helix</keyword>
<evidence type="ECO:0000313" key="3">
    <source>
        <dbReference type="Proteomes" id="UP000503441"/>
    </source>
</evidence>
<protein>
    <submittedName>
        <fullName evidence="2">ABC transporter permease</fullName>
    </submittedName>
</protein>
<dbReference type="RefSeq" id="WP_166329925.1">
    <property type="nucleotide sequence ID" value="NZ_CP049933.1"/>
</dbReference>
<keyword evidence="1" id="KW-0812">Transmembrane</keyword>
<dbReference type="Proteomes" id="UP000503441">
    <property type="component" value="Chromosome"/>
</dbReference>
<feature type="transmembrane region" description="Helical" evidence="1">
    <location>
        <begin position="93"/>
        <end position="115"/>
    </location>
</feature>
<organism evidence="2 3">
    <name type="scientific">Leucobacter coleopterorum</name>
    <dbReference type="NCBI Taxonomy" id="2714933"/>
    <lineage>
        <taxon>Bacteria</taxon>
        <taxon>Bacillati</taxon>
        <taxon>Actinomycetota</taxon>
        <taxon>Actinomycetes</taxon>
        <taxon>Micrococcales</taxon>
        <taxon>Microbacteriaceae</taxon>
        <taxon>Leucobacter</taxon>
    </lineage>
</organism>
<evidence type="ECO:0000313" key="2">
    <source>
        <dbReference type="EMBL" id="QIM18390.1"/>
    </source>
</evidence>
<proteinExistence type="predicted"/>
<reference evidence="2 3" key="1">
    <citation type="submission" date="2020-03" db="EMBL/GenBank/DDBJ databases">
        <title>Leucobacter sp. nov., isolated from beetles.</title>
        <authorList>
            <person name="Hyun D.-W."/>
            <person name="Bae J.-W."/>
        </authorList>
    </citation>
    <scope>NUCLEOTIDE SEQUENCE [LARGE SCALE GENOMIC DNA]</scope>
    <source>
        <strain evidence="2 3">HDW9A</strain>
    </source>
</reference>
<gene>
    <name evidence="2" type="ORF">G7066_06605</name>
</gene>
<keyword evidence="1" id="KW-0472">Membrane</keyword>
<evidence type="ECO:0000256" key="1">
    <source>
        <dbReference type="SAM" id="Phobius"/>
    </source>
</evidence>
<name>A0ABX6K011_9MICO</name>
<keyword evidence="3" id="KW-1185">Reference proteome</keyword>